<keyword evidence="5" id="KW-1185">Reference proteome</keyword>
<feature type="domain" description="Terminal beta-(1-&gt;2)-arabinofuranosyltransferase C-terminal" evidence="3">
    <location>
        <begin position="462"/>
        <end position="571"/>
    </location>
</feature>
<name>A0ABP9I2Z2_9ACTN</name>
<feature type="transmembrane region" description="Helical" evidence="2">
    <location>
        <begin position="101"/>
        <end position="124"/>
    </location>
</feature>
<dbReference type="Pfam" id="PF26371">
    <property type="entry name" value="AftB_C"/>
    <property type="match status" value="1"/>
</dbReference>
<feature type="transmembrane region" description="Helical" evidence="2">
    <location>
        <begin position="136"/>
        <end position="154"/>
    </location>
</feature>
<evidence type="ECO:0000313" key="5">
    <source>
        <dbReference type="Proteomes" id="UP001500466"/>
    </source>
</evidence>
<dbReference type="EMBL" id="BAABHS010000031">
    <property type="protein sequence ID" value="GAA4986213.1"/>
    <property type="molecule type" value="Genomic_DNA"/>
</dbReference>
<evidence type="ECO:0000256" key="1">
    <source>
        <dbReference type="SAM" id="MobiDB-lite"/>
    </source>
</evidence>
<dbReference type="InterPro" id="IPR058983">
    <property type="entry name" value="AftB_C"/>
</dbReference>
<feature type="transmembrane region" description="Helical" evidence="2">
    <location>
        <begin position="27"/>
        <end position="45"/>
    </location>
</feature>
<keyword evidence="2" id="KW-0472">Membrane</keyword>
<comment type="caution">
    <text evidence="4">The sequence shown here is derived from an EMBL/GenBank/DDBJ whole genome shotgun (WGS) entry which is preliminary data.</text>
</comment>
<organism evidence="4 5">
    <name type="scientific">Yinghuangia aomiensis</name>
    <dbReference type="NCBI Taxonomy" id="676205"/>
    <lineage>
        <taxon>Bacteria</taxon>
        <taxon>Bacillati</taxon>
        <taxon>Actinomycetota</taxon>
        <taxon>Actinomycetes</taxon>
        <taxon>Kitasatosporales</taxon>
        <taxon>Streptomycetaceae</taxon>
        <taxon>Yinghuangia</taxon>
    </lineage>
</organism>
<feature type="transmembrane region" description="Helical" evidence="2">
    <location>
        <begin position="304"/>
        <end position="324"/>
    </location>
</feature>
<evidence type="ECO:0000256" key="2">
    <source>
        <dbReference type="SAM" id="Phobius"/>
    </source>
</evidence>
<keyword evidence="2" id="KW-1133">Transmembrane helix</keyword>
<evidence type="ECO:0000259" key="3">
    <source>
        <dbReference type="Pfam" id="PF26371"/>
    </source>
</evidence>
<sequence>MTTATAISAAPAESTVPESPRVPRARWGNALAVVLPVLALAVLGWRHRALTDDGTIFLRTVRQILAGHGPTVNLSERVEADTSTLWQWLLVAFGAVTPGDLGFTAVLAGILLTAAGFAVALDATRRLHTAAGPRHLLPAGALVLLAVPVFWDFAGSGLDSGLGTFWLAGCWWLLVRAYRSPEARGRAGYAVWAGLGFLVRPDYAITTVVFLAGLWWVRRPRPRQAAGQLAAALALPAAYEVFRAGYYGLLVPMPGLTKEPGDSDPVRGLRYAADFAGPLWLYVPLALLGALAVAHLLRSRPAPVRWVVPLVPVAAAALHAGYVVRIGGDYMHGRMLLPALFLALVPVLLVPVRAGTIAVAAATSVWAVAVVGPWHPAAYHARDTTISIRVRDSDIALTGSPNADHVAAWTAAFPKLRDAVAAGMAADRPVLVRLAPDMSVGQLLPLGPGHGSSRVSFPGGFLGVTGALVPLDQYIVETWGLANTVGAHLEYAPGAHRNWPGHRKPLGDVWLLALELDPSVTDVPGIAAVTPASLAAARHALGCGDLRELLASVREPLTASRFLRNLTGAYHRTALRIPRDPFAAEAKFCGAH</sequence>
<accession>A0ABP9I2Z2</accession>
<proteinExistence type="predicted"/>
<dbReference type="Proteomes" id="UP001500466">
    <property type="component" value="Unassembled WGS sequence"/>
</dbReference>
<protein>
    <submittedName>
        <fullName evidence="4">Beta-(1-&gt;2)-arabinofuranosyltransferase</fullName>
    </submittedName>
</protein>
<reference evidence="5" key="1">
    <citation type="journal article" date="2019" name="Int. J. Syst. Evol. Microbiol.">
        <title>The Global Catalogue of Microorganisms (GCM) 10K type strain sequencing project: providing services to taxonomists for standard genome sequencing and annotation.</title>
        <authorList>
            <consortium name="The Broad Institute Genomics Platform"/>
            <consortium name="The Broad Institute Genome Sequencing Center for Infectious Disease"/>
            <person name="Wu L."/>
            <person name="Ma J."/>
        </authorList>
    </citation>
    <scope>NUCLEOTIDE SEQUENCE [LARGE SCALE GENOMIC DNA]</scope>
    <source>
        <strain evidence="5">JCM 17986</strain>
    </source>
</reference>
<feature type="region of interest" description="Disordered" evidence="1">
    <location>
        <begin position="1"/>
        <end position="21"/>
    </location>
</feature>
<feature type="transmembrane region" description="Helical" evidence="2">
    <location>
        <begin position="357"/>
        <end position="375"/>
    </location>
</feature>
<evidence type="ECO:0000313" key="4">
    <source>
        <dbReference type="EMBL" id="GAA4986213.1"/>
    </source>
</evidence>
<feature type="transmembrane region" description="Helical" evidence="2">
    <location>
        <begin position="190"/>
        <end position="217"/>
    </location>
</feature>
<gene>
    <name evidence="4" type="primary">aftB_1</name>
    <name evidence="4" type="ORF">GCM10023205_65940</name>
</gene>
<dbReference type="RefSeq" id="WP_345679440.1">
    <property type="nucleotide sequence ID" value="NZ_BAABHS010000031.1"/>
</dbReference>
<feature type="transmembrane region" description="Helical" evidence="2">
    <location>
        <begin position="330"/>
        <end position="350"/>
    </location>
</feature>
<feature type="transmembrane region" description="Helical" evidence="2">
    <location>
        <begin position="279"/>
        <end position="297"/>
    </location>
</feature>
<keyword evidence="2" id="KW-0812">Transmembrane</keyword>